<evidence type="ECO:0000313" key="11">
    <source>
        <dbReference type="Proteomes" id="UP001167919"/>
    </source>
</evidence>
<evidence type="ECO:0000256" key="4">
    <source>
        <dbReference type="ARBA" id="ARBA00023015"/>
    </source>
</evidence>
<feature type="domain" description="NusB/RsmB/TIM44" evidence="7">
    <location>
        <begin position="7"/>
        <end position="128"/>
    </location>
</feature>
<evidence type="ECO:0000256" key="3">
    <source>
        <dbReference type="ARBA" id="ARBA00022884"/>
    </source>
</evidence>
<evidence type="ECO:0000259" key="7">
    <source>
        <dbReference type="Pfam" id="PF01029"/>
    </source>
</evidence>
<name>A0AAJ1RAM9_9LACO</name>
<dbReference type="SUPFAM" id="SSF48013">
    <property type="entry name" value="NusB-like"/>
    <property type="match status" value="1"/>
</dbReference>
<dbReference type="Pfam" id="PF01029">
    <property type="entry name" value="NusB"/>
    <property type="match status" value="1"/>
</dbReference>
<dbReference type="InterPro" id="IPR035926">
    <property type="entry name" value="NusB-like_sf"/>
</dbReference>
<keyword evidence="5 6" id="KW-0804">Transcription</keyword>
<organism evidence="8 11">
    <name type="scientific">Oenococcus sicerae</name>
    <dbReference type="NCBI Taxonomy" id="2203724"/>
    <lineage>
        <taxon>Bacteria</taxon>
        <taxon>Bacillati</taxon>
        <taxon>Bacillota</taxon>
        <taxon>Bacilli</taxon>
        <taxon>Lactobacillales</taxon>
        <taxon>Lactobacillaceae</taxon>
        <taxon>Oenococcus</taxon>
    </lineage>
</organism>
<evidence type="ECO:0000256" key="2">
    <source>
        <dbReference type="ARBA" id="ARBA00022814"/>
    </source>
</evidence>
<dbReference type="GO" id="GO:0031564">
    <property type="term" value="P:transcription antitermination"/>
    <property type="evidence" value="ECO:0007669"/>
    <property type="project" value="UniProtKB-KW"/>
</dbReference>
<gene>
    <name evidence="6 8" type="primary">nusB</name>
    <name evidence="9" type="ORF">DLJ48_00485</name>
    <name evidence="8" type="ORF">EVC35_07500</name>
</gene>
<keyword evidence="3 6" id="KW-0694">RNA-binding</keyword>
<evidence type="ECO:0000256" key="6">
    <source>
        <dbReference type="HAMAP-Rule" id="MF_00073"/>
    </source>
</evidence>
<dbReference type="HAMAP" id="MF_00073">
    <property type="entry name" value="NusB"/>
    <property type="match status" value="1"/>
</dbReference>
<evidence type="ECO:0000256" key="5">
    <source>
        <dbReference type="ARBA" id="ARBA00023163"/>
    </source>
</evidence>
<reference evidence="9 10" key="1">
    <citation type="journal article" date="2019" name="Syst. Appl. Microbiol.">
        <title>Oenococcus sicerae sp. nov., isolated from French cider.</title>
        <authorList>
            <person name="Cousin F.J."/>
            <person name="Le Guellec R."/>
            <person name="Chagnot C."/>
            <person name="Goux D."/>
            <person name="Dalmasso M."/>
            <person name="Laplace J.M."/>
            <person name="Cretenet M."/>
        </authorList>
    </citation>
    <scope>NUCLEOTIDE SEQUENCE [LARGE SCALE GENOMIC DNA]</scope>
    <source>
        <strain evidence="9 10">UCMA 15228</strain>
    </source>
</reference>
<evidence type="ECO:0000313" key="9">
    <source>
        <dbReference type="EMBL" id="QAS69104.1"/>
    </source>
</evidence>
<accession>A0AAJ1RAM9</accession>
<sequence length="130" mass="14693">MNLTRQQVRELSFQALFALEVDSEQDQALLKKTLFEQNAIDDYFNQLVAGVLAIHKDLEAQYLPFLKADWPIDRISKTANVALQIGIFELKNRIDIPKKVALDQATELAKNFGDESDGKFVNGILAHFVS</sequence>
<keyword evidence="10" id="KW-1185">Reference proteome</keyword>
<dbReference type="GO" id="GO:0006353">
    <property type="term" value="P:DNA-templated transcription termination"/>
    <property type="evidence" value="ECO:0007669"/>
    <property type="project" value="UniProtKB-UniRule"/>
</dbReference>
<dbReference type="AlphaFoldDB" id="A0AAJ1RAM9"/>
<dbReference type="EMBL" id="SDWY01000004">
    <property type="protein sequence ID" value="MDN6900827.1"/>
    <property type="molecule type" value="Genomic_DNA"/>
</dbReference>
<keyword evidence="4 6" id="KW-0805">Transcription regulation</keyword>
<dbReference type="RefSeq" id="WP_128684921.1">
    <property type="nucleotide sequence ID" value="NZ_CP029684.2"/>
</dbReference>
<dbReference type="PANTHER" id="PTHR11078:SF3">
    <property type="entry name" value="ANTITERMINATION NUSB DOMAIN-CONTAINING PROTEIN"/>
    <property type="match status" value="1"/>
</dbReference>
<dbReference type="InterPro" id="IPR006027">
    <property type="entry name" value="NusB_RsmB_TIM44"/>
</dbReference>
<comment type="function">
    <text evidence="6">Involved in transcription antitermination. Required for transcription of ribosomal RNA (rRNA) genes. Binds specifically to the boxA antiterminator sequence of the ribosomal RNA (rrn) operons.</text>
</comment>
<evidence type="ECO:0000256" key="1">
    <source>
        <dbReference type="ARBA" id="ARBA00005952"/>
    </source>
</evidence>
<dbReference type="Proteomes" id="UP000286907">
    <property type="component" value="Chromosome"/>
</dbReference>
<dbReference type="Gene3D" id="1.10.940.10">
    <property type="entry name" value="NusB-like"/>
    <property type="match status" value="1"/>
</dbReference>
<protein>
    <recommendedName>
        <fullName evidence="6">Transcription antitermination protein NusB</fullName>
    </recommendedName>
    <alternativeName>
        <fullName evidence="6">Antitermination factor NusB</fullName>
    </alternativeName>
</protein>
<dbReference type="NCBIfam" id="TIGR01951">
    <property type="entry name" value="nusB"/>
    <property type="match status" value="1"/>
</dbReference>
<dbReference type="GO" id="GO:0003723">
    <property type="term" value="F:RNA binding"/>
    <property type="evidence" value="ECO:0007669"/>
    <property type="project" value="UniProtKB-UniRule"/>
</dbReference>
<dbReference type="Proteomes" id="UP001167919">
    <property type="component" value="Unassembled WGS sequence"/>
</dbReference>
<evidence type="ECO:0000313" key="10">
    <source>
        <dbReference type="Proteomes" id="UP000286907"/>
    </source>
</evidence>
<reference evidence="9" key="3">
    <citation type="submission" date="2020-01" db="EMBL/GenBank/DDBJ databases">
        <authorList>
            <person name="Cousin F.J."/>
            <person name="Le Guellec R."/>
            <person name="Cretenet M."/>
        </authorList>
    </citation>
    <scope>NUCLEOTIDE SEQUENCE</scope>
    <source>
        <strain evidence="9">UCMA 15228</strain>
    </source>
</reference>
<dbReference type="InterPro" id="IPR011605">
    <property type="entry name" value="NusB_fam"/>
</dbReference>
<proteinExistence type="inferred from homology"/>
<evidence type="ECO:0000313" key="8">
    <source>
        <dbReference type="EMBL" id="MDN6900827.1"/>
    </source>
</evidence>
<keyword evidence="2 6" id="KW-0889">Transcription antitermination</keyword>
<dbReference type="GO" id="GO:0005829">
    <property type="term" value="C:cytosol"/>
    <property type="evidence" value="ECO:0007669"/>
    <property type="project" value="TreeGrafter"/>
</dbReference>
<comment type="similarity">
    <text evidence="1 6">Belongs to the NusB family.</text>
</comment>
<dbReference type="EMBL" id="CP029684">
    <property type="protein sequence ID" value="QAS69104.1"/>
    <property type="molecule type" value="Genomic_DNA"/>
</dbReference>
<dbReference type="PANTHER" id="PTHR11078">
    <property type="entry name" value="N UTILIZATION SUBSTANCE PROTEIN B-RELATED"/>
    <property type="match status" value="1"/>
</dbReference>
<reference evidence="8" key="2">
    <citation type="submission" date="2019-01" db="EMBL/GenBank/DDBJ databases">
        <title>Oenococcus sicerae UCMA17102.</title>
        <authorList>
            <person name="Cousin F.J."/>
            <person name="Le Guellec R."/>
            <person name="Cretenet M."/>
        </authorList>
    </citation>
    <scope>NUCLEOTIDE SEQUENCE</scope>
    <source>
        <strain evidence="8">UCMA17102</strain>
    </source>
</reference>